<accession>A0A7K1KRN2</accession>
<sequence>MSLSKESIRRAFERARNTYANAAQLQDRVARRCAGHVPPGDYPAILEIGAGCGVLTRHIAPRCAHSRYVAVDISPGMLDQVSKHGLTNPELVVADGERLLMPPESFDLLVSSSTMQWYRSPEVSIRENLGLLRGGGRFAFSIFVDGTYAEFAEASAASGFGSMLPMRSVGYFMKILYDAAPTALEFEAVTHTAHYPTVADMLRTHRATGATATPGAKRPSRLAYQRFIDHYESNHRAPEGVRSTAVVLHVWGRR</sequence>
<dbReference type="PANTHER" id="PTHR43861:SF1">
    <property type="entry name" value="TRANS-ACONITATE 2-METHYLTRANSFERASE"/>
    <property type="match status" value="1"/>
</dbReference>
<dbReference type="EMBL" id="WODC01000010">
    <property type="protein sequence ID" value="MUM78620.1"/>
    <property type="molecule type" value="Genomic_DNA"/>
</dbReference>
<dbReference type="AlphaFoldDB" id="A0A7K1KRN2"/>
<keyword evidence="2" id="KW-0489">Methyltransferase</keyword>
<dbReference type="InterPro" id="IPR013216">
    <property type="entry name" value="Methyltransf_11"/>
</dbReference>
<dbReference type="CDD" id="cd02440">
    <property type="entry name" value="AdoMet_MTases"/>
    <property type="match status" value="1"/>
</dbReference>
<name>A0A7K1KRN2_9BACT</name>
<reference evidence="2 3" key="1">
    <citation type="submission" date="2019-11" db="EMBL/GenBank/DDBJ databases">
        <title>Pseudodesulfovibrio alkaliphilus, sp. nov., an alkaliphilic sulfate-reducing bacteria from mud volcano of Taman peninsula, Russia.</title>
        <authorList>
            <person name="Frolova A."/>
            <person name="Merkel A.Y."/>
            <person name="Slobodkin A.I."/>
        </authorList>
    </citation>
    <scope>NUCLEOTIDE SEQUENCE [LARGE SCALE GENOMIC DNA]</scope>
    <source>
        <strain evidence="2 3">F-1</strain>
    </source>
</reference>
<dbReference type="Pfam" id="PF08241">
    <property type="entry name" value="Methyltransf_11"/>
    <property type="match status" value="1"/>
</dbReference>
<gene>
    <name evidence="2" type="ORF">GKC30_13350</name>
</gene>
<dbReference type="GO" id="GO:0008757">
    <property type="term" value="F:S-adenosylmethionine-dependent methyltransferase activity"/>
    <property type="evidence" value="ECO:0007669"/>
    <property type="project" value="InterPro"/>
</dbReference>
<dbReference type="PANTHER" id="PTHR43861">
    <property type="entry name" value="TRANS-ACONITATE 2-METHYLTRANSFERASE-RELATED"/>
    <property type="match status" value="1"/>
</dbReference>
<dbReference type="GO" id="GO:0032259">
    <property type="term" value="P:methylation"/>
    <property type="evidence" value="ECO:0007669"/>
    <property type="project" value="UniProtKB-KW"/>
</dbReference>
<dbReference type="Gene3D" id="3.40.50.150">
    <property type="entry name" value="Vaccinia Virus protein VP39"/>
    <property type="match status" value="1"/>
</dbReference>
<evidence type="ECO:0000259" key="1">
    <source>
        <dbReference type="Pfam" id="PF08241"/>
    </source>
</evidence>
<keyword evidence="2" id="KW-0808">Transferase</keyword>
<comment type="caution">
    <text evidence="2">The sequence shown here is derived from an EMBL/GenBank/DDBJ whole genome shotgun (WGS) entry which is preliminary data.</text>
</comment>
<dbReference type="Proteomes" id="UP000461162">
    <property type="component" value="Unassembled WGS sequence"/>
</dbReference>
<protein>
    <submittedName>
        <fullName evidence="2">Methyltransferase domain-containing protein</fullName>
    </submittedName>
</protein>
<evidence type="ECO:0000313" key="2">
    <source>
        <dbReference type="EMBL" id="MUM78620.1"/>
    </source>
</evidence>
<organism evidence="2 3">
    <name type="scientific">Pseudodesulfovibrio alkaliphilus</name>
    <dbReference type="NCBI Taxonomy" id="2661613"/>
    <lineage>
        <taxon>Bacteria</taxon>
        <taxon>Pseudomonadati</taxon>
        <taxon>Thermodesulfobacteriota</taxon>
        <taxon>Desulfovibrionia</taxon>
        <taxon>Desulfovibrionales</taxon>
        <taxon>Desulfovibrionaceae</taxon>
    </lineage>
</organism>
<evidence type="ECO:0000313" key="3">
    <source>
        <dbReference type="Proteomes" id="UP000461162"/>
    </source>
</evidence>
<proteinExistence type="predicted"/>
<keyword evidence="3" id="KW-1185">Reference proteome</keyword>
<dbReference type="SUPFAM" id="SSF53335">
    <property type="entry name" value="S-adenosyl-L-methionine-dependent methyltransferases"/>
    <property type="match status" value="1"/>
</dbReference>
<feature type="domain" description="Methyltransferase type 11" evidence="1">
    <location>
        <begin position="46"/>
        <end position="140"/>
    </location>
</feature>
<dbReference type="InterPro" id="IPR029063">
    <property type="entry name" value="SAM-dependent_MTases_sf"/>
</dbReference>